<dbReference type="GO" id="GO:0031251">
    <property type="term" value="C:PAN complex"/>
    <property type="evidence" value="ECO:0007669"/>
    <property type="project" value="TreeGrafter"/>
</dbReference>
<evidence type="ECO:0000259" key="9">
    <source>
        <dbReference type="Pfam" id="PF00929"/>
    </source>
</evidence>
<dbReference type="Pfam" id="PF00929">
    <property type="entry name" value="RNase_T"/>
    <property type="match status" value="1"/>
</dbReference>
<evidence type="ECO:0000256" key="5">
    <source>
        <dbReference type="ARBA" id="ARBA00022723"/>
    </source>
</evidence>
<keyword evidence="6" id="KW-0378">Hydrolase</keyword>
<evidence type="ECO:0000256" key="8">
    <source>
        <dbReference type="ARBA" id="ARBA00023242"/>
    </source>
</evidence>
<proteinExistence type="predicted"/>
<dbReference type="HOGENOM" id="CLU_1125647_0_0_1"/>
<dbReference type="Proteomes" id="UP000015102">
    <property type="component" value="Unassembled WGS sequence"/>
</dbReference>
<dbReference type="GO" id="GO:0000289">
    <property type="term" value="P:nuclear-transcribed mRNA poly(A) tail shortening"/>
    <property type="evidence" value="ECO:0007669"/>
    <property type="project" value="TreeGrafter"/>
</dbReference>
<keyword evidence="8" id="KW-0539">Nucleus</keyword>
<evidence type="ECO:0000313" key="11">
    <source>
        <dbReference type="Proteomes" id="UP000015102"/>
    </source>
</evidence>
<keyword evidence="5" id="KW-0479">Metal-binding</keyword>
<keyword evidence="11" id="KW-1185">Reference proteome</keyword>
<evidence type="ECO:0000256" key="6">
    <source>
        <dbReference type="ARBA" id="ARBA00022801"/>
    </source>
</evidence>
<dbReference type="GO" id="GO:0000932">
    <property type="term" value="C:P-body"/>
    <property type="evidence" value="ECO:0007669"/>
    <property type="project" value="TreeGrafter"/>
</dbReference>
<dbReference type="InterPro" id="IPR050785">
    <property type="entry name" value="PAN2-PAN3_catalytic_subunit"/>
</dbReference>
<dbReference type="FunFam" id="3.30.420.10:FF:000011">
    <property type="entry name" value="PAN2-PAN3 deadenylation complex catalytic subunit PAN2"/>
    <property type="match status" value="1"/>
</dbReference>
<organism evidence="10 11">
    <name type="scientific">Megaselia scalaris</name>
    <name type="common">Humpbacked fly</name>
    <name type="synonym">Phora scalaris</name>
    <dbReference type="NCBI Taxonomy" id="36166"/>
    <lineage>
        <taxon>Eukaryota</taxon>
        <taxon>Metazoa</taxon>
        <taxon>Ecdysozoa</taxon>
        <taxon>Arthropoda</taxon>
        <taxon>Hexapoda</taxon>
        <taxon>Insecta</taxon>
        <taxon>Pterygota</taxon>
        <taxon>Neoptera</taxon>
        <taxon>Endopterygota</taxon>
        <taxon>Diptera</taxon>
        <taxon>Brachycera</taxon>
        <taxon>Muscomorpha</taxon>
        <taxon>Platypezoidea</taxon>
        <taxon>Phoridae</taxon>
        <taxon>Megaseliini</taxon>
        <taxon>Megaselia</taxon>
    </lineage>
</organism>
<dbReference type="Gene3D" id="3.90.70.10">
    <property type="entry name" value="Cysteine proteinases"/>
    <property type="match status" value="1"/>
</dbReference>
<dbReference type="SUPFAM" id="SSF53098">
    <property type="entry name" value="Ribonuclease H-like"/>
    <property type="match status" value="1"/>
</dbReference>
<dbReference type="GO" id="GO:0004535">
    <property type="term" value="F:poly(A)-specific ribonuclease activity"/>
    <property type="evidence" value="ECO:0007669"/>
    <property type="project" value="UniProtKB-EC"/>
</dbReference>
<dbReference type="AlphaFoldDB" id="T1H2W3"/>
<evidence type="ECO:0000256" key="3">
    <source>
        <dbReference type="ARBA" id="ARBA00022664"/>
    </source>
</evidence>
<dbReference type="GO" id="GO:0003676">
    <property type="term" value="F:nucleic acid binding"/>
    <property type="evidence" value="ECO:0007669"/>
    <property type="project" value="InterPro"/>
</dbReference>
<dbReference type="InterPro" id="IPR013520">
    <property type="entry name" value="Ribonucl_H"/>
</dbReference>
<dbReference type="GO" id="GO:0046872">
    <property type="term" value="F:metal ion binding"/>
    <property type="evidence" value="ECO:0007669"/>
    <property type="project" value="UniProtKB-KW"/>
</dbReference>
<dbReference type="EnsemblMetazoa" id="MESCA010569-RA">
    <property type="protein sequence ID" value="MESCA010569-PA"/>
    <property type="gene ID" value="MESCA010569"/>
</dbReference>
<evidence type="ECO:0000256" key="7">
    <source>
        <dbReference type="ARBA" id="ARBA00022839"/>
    </source>
</evidence>
<name>T1H2W3_MEGSC</name>
<evidence type="ECO:0000256" key="1">
    <source>
        <dbReference type="ARBA" id="ARBA00001663"/>
    </source>
</evidence>
<keyword evidence="7" id="KW-0269">Exonuclease</keyword>
<reference evidence="11" key="1">
    <citation type="submission" date="2013-02" db="EMBL/GenBank/DDBJ databases">
        <authorList>
            <person name="Hughes D."/>
        </authorList>
    </citation>
    <scope>NUCLEOTIDE SEQUENCE</scope>
    <source>
        <strain>Durham</strain>
        <strain evidence="11">NC isolate 2 -- Noor lab</strain>
    </source>
</reference>
<dbReference type="EMBL" id="CAQQ02145194">
    <property type="status" value="NOT_ANNOTATED_CDS"/>
    <property type="molecule type" value="Genomic_DNA"/>
</dbReference>
<sequence length="247" mass="28313">MYHDLKTGNPNPDQPNQWYIFNDFSISPVSTPESVWFTLDWKVPCVLFYGSIDDEECILETGEILESNFMNPFLQDILNPIQKTQHESNFKPLDRDEMPKRGDLVAMDAEFVTLNPEENEIRPDGKTTTIKPCHMSVARISCLRGQGPDEEVPFIDDYISTQEQVVDYLTKFSGIKPGDLDANFSNKRLTTLKNAYQKLKYLVDIGVVFVGHGLKNDFRVVNIIVPPEQTIDTVHLFHLPHHRMVSL</sequence>
<dbReference type="OMA" id="ESRSYWI"/>
<dbReference type="GO" id="GO:0006397">
    <property type="term" value="P:mRNA processing"/>
    <property type="evidence" value="ECO:0007669"/>
    <property type="project" value="UniProtKB-KW"/>
</dbReference>
<comment type="catalytic activity">
    <reaction evidence="1">
        <text>Exonucleolytic cleavage of poly(A) to 5'-AMP.</text>
        <dbReference type="EC" id="3.1.13.4"/>
    </reaction>
</comment>
<dbReference type="Gene3D" id="3.30.420.10">
    <property type="entry name" value="Ribonuclease H-like superfamily/Ribonuclease H"/>
    <property type="match status" value="1"/>
</dbReference>
<dbReference type="PANTHER" id="PTHR15728">
    <property type="entry name" value="DEADENYLATION COMPLEX CATALYTIC SUBUNIT PAN2"/>
    <property type="match status" value="1"/>
</dbReference>
<evidence type="ECO:0000256" key="2">
    <source>
        <dbReference type="ARBA" id="ARBA00022490"/>
    </source>
</evidence>
<evidence type="ECO:0000256" key="4">
    <source>
        <dbReference type="ARBA" id="ARBA00022722"/>
    </source>
</evidence>
<dbReference type="PANTHER" id="PTHR15728:SF0">
    <property type="entry name" value="PAN2-PAN3 DEADENYLATION COMPLEX CATALYTIC SUBUNIT PAN2"/>
    <property type="match status" value="1"/>
</dbReference>
<dbReference type="CDD" id="cd06143">
    <property type="entry name" value="PAN2_exo"/>
    <property type="match status" value="1"/>
</dbReference>
<keyword evidence="4" id="KW-0540">Nuclease</keyword>
<reference evidence="10" key="2">
    <citation type="submission" date="2015-06" db="UniProtKB">
        <authorList>
            <consortium name="EnsemblMetazoa"/>
        </authorList>
    </citation>
    <scope>IDENTIFICATION</scope>
</reference>
<feature type="domain" description="Exonuclease" evidence="9">
    <location>
        <begin position="105"/>
        <end position="237"/>
    </location>
</feature>
<dbReference type="InterPro" id="IPR036397">
    <property type="entry name" value="RNaseH_sf"/>
</dbReference>
<evidence type="ECO:0000313" key="10">
    <source>
        <dbReference type="EnsemblMetazoa" id="MESCA010569-PA"/>
    </source>
</evidence>
<keyword evidence="3" id="KW-0507">mRNA processing</keyword>
<keyword evidence="2" id="KW-0963">Cytoplasm</keyword>
<dbReference type="InterPro" id="IPR012337">
    <property type="entry name" value="RNaseH-like_sf"/>
</dbReference>
<dbReference type="CDD" id="cd02257">
    <property type="entry name" value="Peptidase_C19"/>
    <property type="match status" value="1"/>
</dbReference>
<accession>T1H2W3</accession>
<protein>
    <recommendedName>
        <fullName evidence="9">Exonuclease domain-containing protein</fullName>
    </recommendedName>
</protein>
<dbReference type="STRING" id="36166.T1H2W3"/>